<organism evidence="1 2">
    <name type="scientific">Stylosanthes scabra</name>
    <dbReference type="NCBI Taxonomy" id="79078"/>
    <lineage>
        <taxon>Eukaryota</taxon>
        <taxon>Viridiplantae</taxon>
        <taxon>Streptophyta</taxon>
        <taxon>Embryophyta</taxon>
        <taxon>Tracheophyta</taxon>
        <taxon>Spermatophyta</taxon>
        <taxon>Magnoliopsida</taxon>
        <taxon>eudicotyledons</taxon>
        <taxon>Gunneridae</taxon>
        <taxon>Pentapetalae</taxon>
        <taxon>rosids</taxon>
        <taxon>fabids</taxon>
        <taxon>Fabales</taxon>
        <taxon>Fabaceae</taxon>
        <taxon>Papilionoideae</taxon>
        <taxon>50 kb inversion clade</taxon>
        <taxon>dalbergioids sensu lato</taxon>
        <taxon>Dalbergieae</taxon>
        <taxon>Pterocarpus clade</taxon>
        <taxon>Stylosanthes</taxon>
    </lineage>
</organism>
<accession>A0ABU6Y2K9</accession>
<dbReference type="EMBL" id="JASCZI010218250">
    <property type="protein sequence ID" value="MED6202988.1"/>
    <property type="molecule type" value="Genomic_DNA"/>
</dbReference>
<keyword evidence="2" id="KW-1185">Reference proteome</keyword>
<reference evidence="1 2" key="1">
    <citation type="journal article" date="2023" name="Plants (Basel)">
        <title>Bridging the Gap: Combining Genomics and Transcriptomics Approaches to Understand Stylosanthes scabra, an Orphan Legume from the Brazilian Caatinga.</title>
        <authorList>
            <person name="Ferreira-Neto J.R.C."/>
            <person name="da Silva M.D."/>
            <person name="Binneck E."/>
            <person name="de Melo N.F."/>
            <person name="da Silva R.H."/>
            <person name="de Melo A.L.T.M."/>
            <person name="Pandolfi V."/>
            <person name="Bustamante F.O."/>
            <person name="Brasileiro-Vidal A.C."/>
            <person name="Benko-Iseppon A.M."/>
        </authorList>
    </citation>
    <scope>NUCLEOTIDE SEQUENCE [LARGE SCALE GENOMIC DNA]</scope>
    <source>
        <tissue evidence="1">Leaves</tissue>
    </source>
</reference>
<dbReference type="InterPro" id="IPR029063">
    <property type="entry name" value="SAM-dependent_MTases_sf"/>
</dbReference>
<name>A0ABU6Y2K9_9FABA</name>
<dbReference type="InterPro" id="IPR005299">
    <property type="entry name" value="MeTrfase_7"/>
</dbReference>
<dbReference type="Proteomes" id="UP001341840">
    <property type="component" value="Unassembled WGS sequence"/>
</dbReference>
<dbReference type="Pfam" id="PF03492">
    <property type="entry name" value="Methyltransf_7"/>
    <property type="match status" value="1"/>
</dbReference>
<protein>
    <submittedName>
        <fullName evidence="1">Uncharacterized protein</fullName>
    </submittedName>
</protein>
<dbReference type="SUPFAM" id="SSF53335">
    <property type="entry name" value="S-adenosyl-L-methionine-dependent methyltransferases"/>
    <property type="match status" value="1"/>
</dbReference>
<sequence>APKGLAKGSGLVNKGNIYITSTSPPEVYKAYLDQFQHDFGVFLRSRAEELVQGGGMFLLFLGRDQHSEIVTPYVILGSALNDMVSEGLIEKEKLDSINMPRYGATPDEVKQVIESEGSFTLQRLEAINTPWDEGLNKNNGNDDTNMSADFIAKYVRATTELLIKAEFGEGIIDELFLRYRKKRVMKLEQEKL</sequence>
<feature type="non-terminal residue" evidence="1">
    <location>
        <position position="1"/>
    </location>
</feature>
<dbReference type="PANTHER" id="PTHR31009">
    <property type="entry name" value="S-ADENOSYL-L-METHIONINE:CARBOXYL METHYLTRANSFERASE FAMILY PROTEIN"/>
    <property type="match status" value="1"/>
</dbReference>
<comment type="caution">
    <text evidence="1">The sequence shown here is derived from an EMBL/GenBank/DDBJ whole genome shotgun (WGS) entry which is preliminary data.</text>
</comment>
<evidence type="ECO:0000313" key="1">
    <source>
        <dbReference type="EMBL" id="MED6202988.1"/>
    </source>
</evidence>
<evidence type="ECO:0000313" key="2">
    <source>
        <dbReference type="Proteomes" id="UP001341840"/>
    </source>
</evidence>
<feature type="non-terminal residue" evidence="1">
    <location>
        <position position="192"/>
    </location>
</feature>
<dbReference type="Gene3D" id="3.40.50.150">
    <property type="entry name" value="Vaccinia Virus protein VP39"/>
    <property type="match status" value="1"/>
</dbReference>
<gene>
    <name evidence="1" type="ORF">PIB30_111113</name>
</gene>
<proteinExistence type="predicted"/>